<accession>A0A0F9P2F0</accession>
<name>A0A0F9P2F0_9ZZZZ</name>
<gene>
    <name evidence="1" type="ORF">LCGC14_0879230</name>
</gene>
<dbReference type="AlphaFoldDB" id="A0A0F9P2F0"/>
<sequence length="83" mass="9117">MTELKFNISKALVLLTNGTDEVTLYTTLPSPYSIEITDEPLKISFKTPGGSGVDYVRDNFNMEPEVIDVRGIVKSVAGNLHSE</sequence>
<comment type="caution">
    <text evidence="1">The sequence shown here is derived from an EMBL/GenBank/DDBJ whole genome shotgun (WGS) entry which is preliminary data.</text>
</comment>
<evidence type="ECO:0000313" key="1">
    <source>
        <dbReference type="EMBL" id="KKN25985.1"/>
    </source>
</evidence>
<organism evidence="1">
    <name type="scientific">marine sediment metagenome</name>
    <dbReference type="NCBI Taxonomy" id="412755"/>
    <lineage>
        <taxon>unclassified sequences</taxon>
        <taxon>metagenomes</taxon>
        <taxon>ecological metagenomes</taxon>
    </lineage>
</organism>
<reference evidence="1" key="1">
    <citation type="journal article" date="2015" name="Nature">
        <title>Complex archaea that bridge the gap between prokaryotes and eukaryotes.</title>
        <authorList>
            <person name="Spang A."/>
            <person name="Saw J.H."/>
            <person name="Jorgensen S.L."/>
            <person name="Zaremba-Niedzwiedzka K."/>
            <person name="Martijn J."/>
            <person name="Lind A.E."/>
            <person name="van Eijk R."/>
            <person name="Schleper C."/>
            <person name="Guy L."/>
            <person name="Ettema T.J."/>
        </authorList>
    </citation>
    <scope>NUCLEOTIDE SEQUENCE</scope>
</reference>
<protein>
    <submittedName>
        <fullName evidence="1">Uncharacterized protein</fullName>
    </submittedName>
</protein>
<proteinExistence type="predicted"/>
<dbReference type="EMBL" id="LAZR01002755">
    <property type="protein sequence ID" value="KKN25985.1"/>
    <property type="molecule type" value="Genomic_DNA"/>
</dbReference>